<reference evidence="1" key="1">
    <citation type="submission" date="2014-09" db="EMBL/GenBank/DDBJ databases">
        <authorList>
            <person name="Magalhaes I.L.F."/>
            <person name="Oliveira U."/>
            <person name="Santos F.R."/>
            <person name="Vidigal T.H.D.A."/>
            <person name="Brescovit A.D."/>
            <person name="Santos A.J."/>
        </authorList>
    </citation>
    <scope>NUCLEOTIDE SEQUENCE</scope>
    <source>
        <tissue evidence="1">Shoot tissue taken approximately 20 cm above the soil surface</tissue>
    </source>
</reference>
<dbReference type="AlphaFoldDB" id="A0A0A9BLK3"/>
<reference evidence="1" key="2">
    <citation type="journal article" date="2015" name="Data Brief">
        <title>Shoot transcriptome of the giant reed, Arundo donax.</title>
        <authorList>
            <person name="Barrero R.A."/>
            <person name="Guerrero F.D."/>
            <person name="Moolhuijzen P."/>
            <person name="Goolsby J.A."/>
            <person name="Tidwell J."/>
            <person name="Bellgard S.E."/>
            <person name="Bellgard M.I."/>
        </authorList>
    </citation>
    <scope>NUCLEOTIDE SEQUENCE</scope>
    <source>
        <tissue evidence="1">Shoot tissue taken approximately 20 cm above the soil surface</tissue>
    </source>
</reference>
<name>A0A0A9BLK3_ARUDO</name>
<dbReference type="EMBL" id="GBRH01233629">
    <property type="protein sequence ID" value="JAD64266.1"/>
    <property type="molecule type" value="Transcribed_RNA"/>
</dbReference>
<accession>A0A0A9BLK3</accession>
<proteinExistence type="predicted"/>
<evidence type="ECO:0000313" key="1">
    <source>
        <dbReference type="EMBL" id="JAD64266.1"/>
    </source>
</evidence>
<protein>
    <submittedName>
        <fullName evidence="1">Uncharacterized protein</fullName>
    </submittedName>
</protein>
<sequence>MQGREGQKETTVRPTSA</sequence>
<organism evidence="1">
    <name type="scientific">Arundo donax</name>
    <name type="common">Giant reed</name>
    <name type="synonym">Donax arundinaceus</name>
    <dbReference type="NCBI Taxonomy" id="35708"/>
    <lineage>
        <taxon>Eukaryota</taxon>
        <taxon>Viridiplantae</taxon>
        <taxon>Streptophyta</taxon>
        <taxon>Embryophyta</taxon>
        <taxon>Tracheophyta</taxon>
        <taxon>Spermatophyta</taxon>
        <taxon>Magnoliopsida</taxon>
        <taxon>Liliopsida</taxon>
        <taxon>Poales</taxon>
        <taxon>Poaceae</taxon>
        <taxon>PACMAD clade</taxon>
        <taxon>Arundinoideae</taxon>
        <taxon>Arundineae</taxon>
        <taxon>Arundo</taxon>
    </lineage>
</organism>